<dbReference type="KEGG" id="eaz:JHT90_14285"/>
<organism evidence="2 3">
    <name type="scientific">Entomomonas asaccharolytica</name>
    <dbReference type="NCBI Taxonomy" id="2785331"/>
    <lineage>
        <taxon>Bacteria</taxon>
        <taxon>Pseudomonadati</taxon>
        <taxon>Pseudomonadota</taxon>
        <taxon>Gammaproteobacteria</taxon>
        <taxon>Pseudomonadales</taxon>
        <taxon>Pseudomonadaceae</taxon>
        <taxon>Entomomonas</taxon>
    </lineage>
</organism>
<feature type="signal peptide" evidence="1">
    <location>
        <begin position="1"/>
        <end position="20"/>
    </location>
</feature>
<reference evidence="2 3" key="1">
    <citation type="submission" date="2021-01" db="EMBL/GenBank/DDBJ databases">
        <title>Entomomonas sp. F2A isolated from a house cricket (Acheta domesticus).</title>
        <authorList>
            <person name="Spergser J."/>
            <person name="Busse H.-J."/>
        </authorList>
    </citation>
    <scope>NUCLEOTIDE SEQUENCE [LARGE SCALE GENOMIC DNA]</scope>
    <source>
        <strain evidence="2 3">F2A</strain>
    </source>
</reference>
<gene>
    <name evidence="2" type="ORF">JHT90_14285</name>
</gene>
<dbReference type="Proteomes" id="UP000595278">
    <property type="component" value="Chromosome"/>
</dbReference>
<dbReference type="RefSeq" id="WP_201092242.1">
    <property type="nucleotide sequence ID" value="NZ_CP067393.1"/>
</dbReference>
<sequence>MKGIIIICLMVMLTACMSTDKEPLFNSYETLDQVNNRIGNPTYQIDNRYVWDKRYSNVGENSMLNNPIYFAGANTAYIQNKFCHITVITDQDDKILLKETEGGMCNNIYGNIFEKNRDKANININDSGLFAVTASVLIGVLRVFAEAAASVDYSAINMRVMSNI</sequence>
<dbReference type="PROSITE" id="PS51257">
    <property type="entry name" value="PROKAR_LIPOPROTEIN"/>
    <property type="match status" value="1"/>
</dbReference>
<keyword evidence="3" id="KW-1185">Reference proteome</keyword>
<feature type="chain" id="PRO_5037907065" description="Lipoprotein" evidence="1">
    <location>
        <begin position="21"/>
        <end position="164"/>
    </location>
</feature>
<evidence type="ECO:0000313" key="3">
    <source>
        <dbReference type="Proteomes" id="UP000595278"/>
    </source>
</evidence>
<name>A0A974RWV4_9GAMM</name>
<accession>A0A974RWV4</accession>
<evidence type="ECO:0000256" key="1">
    <source>
        <dbReference type="SAM" id="SignalP"/>
    </source>
</evidence>
<protein>
    <recommendedName>
        <fullName evidence="4">Lipoprotein</fullName>
    </recommendedName>
</protein>
<keyword evidence="1" id="KW-0732">Signal</keyword>
<proteinExistence type="predicted"/>
<dbReference type="AlphaFoldDB" id="A0A974RWV4"/>
<evidence type="ECO:0000313" key="2">
    <source>
        <dbReference type="EMBL" id="QQP85522.1"/>
    </source>
</evidence>
<dbReference type="EMBL" id="CP067393">
    <property type="protein sequence ID" value="QQP85522.1"/>
    <property type="molecule type" value="Genomic_DNA"/>
</dbReference>
<evidence type="ECO:0008006" key="4">
    <source>
        <dbReference type="Google" id="ProtNLM"/>
    </source>
</evidence>